<dbReference type="AlphaFoldDB" id="A0A379CA40"/>
<protein>
    <recommendedName>
        <fullName evidence="3">Filamentous hemagglutinin</fullName>
    </recommendedName>
</protein>
<gene>
    <name evidence="1" type="ORF">NCTC12872_01138</name>
</gene>
<organism evidence="1 2">
    <name type="scientific">Phocoenobacter uteri</name>
    <dbReference type="NCBI Taxonomy" id="146806"/>
    <lineage>
        <taxon>Bacteria</taxon>
        <taxon>Pseudomonadati</taxon>
        <taxon>Pseudomonadota</taxon>
        <taxon>Gammaproteobacteria</taxon>
        <taxon>Pasteurellales</taxon>
        <taxon>Pasteurellaceae</taxon>
        <taxon>Phocoenobacter</taxon>
    </lineage>
</organism>
<evidence type="ECO:0000313" key="2">
    <source>
        <dbReference type="Proteomes" id="UP000255417"/>
    </source>
</evidence>
<sequence length="223" mass="24772">MKQNPEAAKNGNLYVVINNPTYESIPSLAELMYAGYDKVNDQLGAALPITNAEKTNVAINHYAKGRGLKLEKSNHSRGGLTESVSLQRTNNVGITNVPIVESRFFGTATNVEDYLKQVGKNGYETTVKQATHKADFVGRPLGFNPATGGDCWWCYSHSSYYGEVPEKKIENDRKEKINNPEYERYIKIWGKPTIGKNGNPVNLSLPKEVIGDKNDSIKFKGDK</sequence>
<accession>A0A379CA40</accession>
<name>A0A379CA40_9PAST</name>
<evidence type="ECO:0008006" key="3">
    <source>
        <dbReference type="Google" id="ProtNLM"/>
    </source>
</evidence>
<reference evidence="1 2" key="1">
    <citation type="submission" date="2018-06" db="EMBL/GenBank/DDBJ databases">
        <authorList>
            <consortium name="Pathogen Informatics"/>
            <person name="Doyle S."/>
        </authorList>
    </citation>
    <scope>NUCLEOTIDE SEQUENCE [LARGE SCALE GENOMIC DNA]</scope>
    <source>
        <strain evidence="1 2">NCTC12872</strain>
    </source>
</reference>
<dbReference type="EMBL" id="UGTA01000001">
    <property type="protein sequence ID" value="SUB59163.1"/>
    <property type="molecule type" value="Genomic_DNA"/>
</dbReference>
<keyword evidence="2" id="KW-1185">Reference proteome</keyword>
<dbReference type="Proteomes" id="UP000255417">
    <property type="component" value="Unassembled WGS sequence"/>
</dbReference>
<evidence type="ECO:0000313" key="1">
    <source>
        <dbReference type="EMBL" id="SUB59163.1"/>
    </source>
</evidence>
<dbReference type="OrthoDB" id="5679122at2"/>
<proteinExistence type="predicted"/>
<dbReference type="RefSeq" id="WP_147285449.1">
    <property type="nucleotide sequence ID" value="NZ_LWIF01000001.1"/>
</dbReference>